<dbReference type="AlphaFoldDB" id="A0A1G7HM70"/>
<organism evidence="9 10">
    <name type="scientific">Dyadobacter soli</name>
    <dbReference type="NCBI Taxonomy" id="659014"/>
    <lineage>
        <taxon>Bacteria</taxon>
        <taxon>Pseudomonadati</taxon>
        <taxon>Bacteroidota</taxon>
        <taxon>Cytophagia</taxon>
        <taxon>Cytophagales</taxon>
        <taxon>Spirosomataceae</taxon>
        <taxon>Dyadobacter</taxon>
    </lineage>
</organism>
<reference evidence="10" key="1">
    <citation type="submission" date="2016-10" db="EMBL/GenBank/DDBJ databases">
        <authorList>
            <person name="Varghese N."/>
            <person name="Submissions S."/>
        </authorList>
    </citation>
    <scope>NUCLEOTIDE SEQUENCE [LARGE SCALE GENOMIC DNA]</scope>
    <source>
        <strain evidence="10">DSM 25329</strain>
    </source>
</reference>
<evidence type="ECO:0000256" key="3">
    <source>
        <dbReference type="ARBA" id="ARBA00022692"/>
    </source>
</evidence>
<gene>
    <name evidence="9" type="ORF">SAMN04487996_108205</name>
</gene>
<dbReference type="PANTHER" id="PTHR30572">
    <property type="entry name" value="MEMBRANE COMPONENT OF TRANSPORTER-RELATED"/>
    <property type="match status" value="1"/>
</dbReference>
<proteinExistence type="predicted"/>
<evidence type="ECO:0000313" key="10">
    <source>
        <dbReference type="Proteomes" id="UP000198748"/>
    </source>
</evidence>
<dbReference type="Pfam" id="PF02687">
    <property type="entry name" value="FtsX"/>
    <property type="match status" value="2"/>
</dbReference>
<evidence type="ECO:0000313" key="9">
    <source>
        <dbReference type="EMBL" id="SDF01562.1"/>
    </source>
</evidence>
<dbReference type="Pfam" id="PF12704">
    <property type="entry name" value="MacB_PCD"/>
    <property type="match status" value="2"/>
</dbReference>
<evidence type="ECO:0000256" key="4">
    <source>
        <dbReference type="ARBA" id="ARBA00022989"/>
    </source>
</evidence>
<dbReference type="PANTHER" id="PTHR30572:SF18">
    <property type="entry name" value="ABC-TYPE MACROLIDE FAMILY EXPORT SYSTEM PERMEASE COMPONENT 2"/>
    <property type="match status" value="1"/>
</dbReference>
<dbReference type="EMBL" id="FNAN01000008">
    <property type="protein sequence ID" value="SDF01562.1"/>
    <property type="molecule type" value="Genomic_DNA"/>
</dbReference>
<dbReference type="STRING" id="659014.SAMN04487996_108205"/>
<protein>
    <submittedName>
        <fullName evidence="9">Putative ABC transport system permease protein</fullName>
    </submittedName>
</protein>
<evidence type="ECO:0000256" key="2">
    <source>
        <dbReference type="ARBA" id="ARBA00022475"/>
    </source>
</evidence>
<keyword evidence="2" id="KW-1003">Cell membrane</keyword>
<evidence type="ECO:0000256" key="1">
    <source>
        <dbReference type="ARBA" id="ARBA00004651"/>
    </source>
</evidence>
<keyword evidence="10" id="KW-1185">Reference proteome</keyword>
<dbReference type="GO" id="GO:0005886">
    <property type="term" value="C:plasma membrane"/>
    <property type="evidence" value="ECO:0007669"/>
    <property type="project" value="UniProtKB-SubCell"/>
</dbReference>
<sequence length="805" mass="88557">MLSSYLKIALRSLSNKKVFASINIFGLAIGLATCMLILLFVQHELSYDRFNKNADRIFRVTLHGRIGGNDINIAGASAPAGPALMRDYPGVESYARLNTNGTFLVKNGEKRFLEERVIFADSNFFNFFSIPLLKGDANSVLQEPKTVVLTKSTALKYFGNQDPIGKSLDMGRVGLFRVTGVCEDVPSNSHFHYDFFGSMKSITLGEKWLSSGAHTYVLLRKGYPAEKLSARMPEVVRKYIGPEIQEFLGMSYDEYLRKGDKFGFGLQPLTDIHLTSNLENELEGNSNIKYIYIFTAIAAFILLIACINFMNLSTAGSAGRAKEVGVRKVMGSVRQQLMAQFLTESVLVTFFALVVALALVALLLPGFNDLAGKQFDIQSILNGPMIAYALAGCLIVGLLAGSYPAFFLSAFRPVAVLKGSIQAGVKSGWLRNALVTIQFVVSIAMIIGTLVVYRQLRFIQNKNVGFNKEQVLILHDTYLLGDKAKTFKEQLGNLSAVSSVTLAGFIPAGSSNNGTDGFLPENAENNITPYRFTTYQIDEDYLKTLGIGLATGRNFSKSFGGDSASVLINEAAAKQFGWTNPIGKRIRTIGNGTPESKRYYTVVGVTKDFHFRSMHERIAPLVMFYGGDSYQMAIRIKNNDIPGLLKTLEKTWKATSDNPFAYSFLDERFDKMYESEQRVGKLFGIFASLAVVIACLGLFGLAAFTTIQRTKEIGVRKVLGASVLSIVSLLSKDFVKLVGIAIVIASPLAWYGMNQWLSDFAYKVDIEWWVFALAGLLSVSVALLTVSFQSIKAALRNPVTSLKSE</sequence>
<keyword evidence="5 6" id="KW-0472">Membrane</keyword>
<feature type="domain" description="MacB-like periplasmic core" evidence="8">
    <location>
        <begin position="441"/>
        <end position="610"/>
    </location>
</feature>
<name>A0A1G7HM70_9BACT</name>
<feature type="transmembrane region" description="Helical" evidence="6">
    <location>
        <begin position="737"/>
        <end position="753"/>
    </location>
</feature>
<evidence type="ECO:0000259" key="8">
    <source>
        <dbReference type="Pfam" id="PF12704"/>
    </source>
</evidence>
<dbReference type="Proteomes" id="UP000198748">
    <property type="component" value="Unassembled WGS sequence"/>
</dbReference>
<evidence type="ECO:0000256" key="6">
    <source>
        <dbReference type="SAM" id="Phobius"/>
    </source>
</evidence>
<dbReference type="InterPro" id="IPR050250">
    <property type="entry name" value="Macrolide_Exporter_MacB"/>
</dbReference>
<feature type="transmembrane region" description="Helical" evidence="6">
    <location>
        <begin position="290"/>
        <end position="310"/>
    </location>
</feature>
<feature type="transmembrane region" description="Helical" evidence="6">
    <location>
        <begin position="346"/>
        <end position="364"/>
    </location>
</feature>
<keyword evidence="4 6" id="KW-1133">Transmembrane helix</keyword>
<evidence type="ECO:0000259" key="7">
    <source>
        <dbReference type="Pfam" id="PF02687"/>
    </source>
</evidence>
<dbReference type="InterPro" id="IPR025857">
    <property type="entry name" value="MacB_PCD"/>
</dbReference>
<feature type="transmembrane region" description="Helical" evidence="6">
    <location>
        <begin position="682"/>
        <end position="707"/>
    </location>
</feature>
<dbReference type="InterPro" id="IPR003838">
    <property type="entry name" value="ABC3_permease_C"/>
</dbReference>
<feature type="transmembrane region" description="Helical" evidence="6">
    <location>
        <begin position="429"/>
        <end position="453"/>
    </location>
</feature>
<keyword evidence="3 6" id="KW-0812">Transmembrane</keyword>
<dbReference type="GO" id="GO:0022857">
    <property type="term" value="F:transmembrane transporter activity"/>
    <property type="evidence" value="ECO:0007669"/>
    <property type="project" value="TreeGrafter"/>
</dbReference>
<accession>A0A1G7HM70</accession>
<evidence type="ECO:0000256" key="5">
    <source>
        <dbReference type="ARBA" id="ARBA00023136"/>
    </source>
</evidence>
<feature type="transmembrane region" description="Helical" evidence="6">
    <location>
        <begin position="768"/>
        <end position="788"/>
    </location>
</feature>
<feature type="domain" description="MacB-like periplasmic core" evidence="8">
    <location>
        <begin position="22"/>
        <end position="232"/>
    </location>
</feature>
<feature type="transmembrane region" description="Helical" evidence="6">
    <location>
        <begin position="385"/>
        <end position="409"/>
    </location>
</feature>
<dbReference type="RefSeq" id="WP_176884996.1">
    <property type="nucleotide sequence ID" value="NZ_FNAN01000008.1"/>
</dbReference>
<feature type="domain" description="ABC3 transporter permease C-terminal" evidence="7">
    <location>
        <begin position="296"/>
        <end position="408"/>
    </location>
</feature>
<feature type="domain" description="ABC3 transporter permease C-terminal" evidence="7">
    <location>
        <begin position="685"/>
        <end position="795"/>
    </location>
</feature>
<comment type="subcellular location">
    <subcellularLocation>
        <location evidence="1">Cell membrane</location>
        <topology evidence="1">Multi-pass membrane protein</topology>
    </subcellularLocation>
</comment>
<feature type="transmembrane region" description="Helical" evidence="6">
    <location>
        <begin position="20"/>
        <end position="41"/>
    </location>
</feature>